<feature type="transmembrane region" description="Helical" evidence="2">
    <location>
        <begin position="139"/>
        <end position="157"/>
    </location>
</feature>
<dbReference type="Proteomes" id="UP000248544">
    <property type="component" value="Unassembled WGS sequence"/>
</dbReference>
<dbReference type="PANTHER" id="PTHR42736">
    <property type="entry name" value="PROTEIN-GLUTAMINE GAMMA-GLUTAMYLTRANSFERASE"/>
    <property type="match status" value="1"/>
</dbReference>
<feature type="domain" description="Transglutaminase-like" evidence="3">
    <location>
        <begin position="477"/>
        <end position="547"/>
    </location>
</feature>
<name>A0A2W2FNG7_9ACTN</name>
<keyword evidence="2" id="KW-1133">Transmembrane helix</keyword>
<evidence type="ECO:0000313" key="5">
    <source>
        <dbReference type="Proteomes" id="UP000248544"/>
    </source>
</evidence>
<dbReference type="RefSeq" id="WP_111170012.1">
    <property type="nucleotide sequence ID" value="NZ_POUA01000239.1"/>
</dbReference>
<evidence type="ECO:0000259" key="3">
    <source>
        <dbReference type="SMART" id="SM00460"/>
    </source>
</evidence>
<dbReference type="PANTHER" id="PTHR42736:SF1">
    <property type="entry name" value="PROTEIN-GLUTAMINE GAMMA-GLUTAMYLTRANSFERASE"/>
    <property type="match status" value="1"/>
</dbReference>
<dbReference type="InterPro" id="IPR002931">
    <property type="entry name" value="Transglutaminase-like"/>
</dbReference>
<accession>A0A2W2FNG7</accession>
<evidence type="ECO:0000313" key="4">
    <source>
        <dbReference type="EMBL" id="PZG37341.1"/>
    </source>
</evidence>
<organism evidence="4 5">
    <name type="scientific">Spongiactinospora gelatinilytica</name>
    <dbReference type="NCBI Taxonomy" id="2666298"/>
    <lineage>
        <taxon>Bacteria</taxon>
        <taxon>Bacillati</taxon>
        <taxon>Actinomycetota</taxon>
        <taxon>Actinomycetes</taxon>
        <taxon>Streptosporangiales</taxon>
        <taxon>Streptosporangiaceae</taxon>
        <taxon>Spongiactinospora</taxon>
    </lineage>
</organism>
<keyword evidence="2" id="KW-0812">Transmembrane</keyword>
<evidence type="ECO:0000256" key="2">
    <source>
        <dbReference type="SAM" id="Phobius"/>
    </source>
</evidence>
<protein>
    <submittedName>
        <fullName evidence="4">Transglutaminase</fullName>
    </submittedName>
</protein>
<feature type="transmembrane region" description="Helical" evidence="2">
    <location>
        <begin position="623"/>
        <end position="644"/>
    </location>
</feature>
<dbReference type="InterPro" id="IPR052901">
    <property type="entry name" value="Bact_TGase-like"/>
</dbReference>
<dbReference type="Pfam" id="PF11992">
    <property type="entry name" value="TgpA_N"/>
    <property type="match status" value="1"/>
</dbReference>
<feature type="transmembrane region" description="Helical" evidence="2">
    <location>
        <begin position="114"/>
        <end position="132"/>
    </location>
</feature>
<comment type="caution">
    <text evidence="4">The sequence shown here is derived from an EMBL/GenBank/DDBJ whole genome shotgun (WGS) entry which is preliminary data.</text>
</comment>
<keyword evidence="5" id="KW-1185">Reference proteome</keyword>
<dbReference type="Gene3D" id="3.10.620.30">
    <property type="match status" value="1"/>
</dbReference>
<evidence type="ECO:0000256" key="1">
    <source>
        <dbReference type="SAM" id="MobiDB-lite"/>
    </source>
</evidence>
<feature type="transmembrane region" description="Helical" evidence="2">
    <location>
        <begin position="217"/>
        <end position="235"/>
    </location>
</feature>
<feature type="transmembrane region" description="Helical" evidence="2">
    <location>
        <begin position="52"/>
        <end position="72"/>
    </location>
</feature>
<dbReference type="EMBL" id="POUA01000239">
    <property type="protein sequence ID" value="PZG37341.1"/>
    <property type="molecule type" value="Genomic_DNA"/>
</dbReference>
<proteinExistence type="predicted"/>
<gene>
    <name evidence="4" type="ORF">C1I98_25755</name>
</gene>
<feature type="region of interest" description="Disordered" evidence="1">
    <location>
        <begin position="655"/>
        <end position="677"/>
    </location>
</feature>
<keyword evidence="2" id="KW-0472">Membrane</keyword>
<dbReference type="InterPro" id="IPR038765">
    <property type="entry name" value="Papain-like_cys_pep_sf"/>
</dbReference>
<dbReference type="Pfam" id="PF01841">
    <property type="entry name" value="Transglut_core"/>
    <property type="match status" value="1"/>
</dbReference>
<feature type="region of interest" description="Disordered" evidence="1">
    <location>
        <begin position="306"/>
        <end position="334"/>
    </location>
</feature>
<dbReference type="InterPro" id="IPR021878">
    <property type="entry name" value="TgpA_N"/>
</dbReference>
<feature type="region of interest" description="Disordered" evidence="1">
    <location>
        <begin position="544"/>
        <end position="602"/>
    </location>
</feature>
<feature type="transmembrane region" description="Helical" evidence="2">
    <location>
        <begin position="25"/>
        <end position="45"/>
    </location>
</feature>
<reference evidence="4 5" key="1">
    <citation type="submission" date="2018-01" db="EMBL/GenBank/DDBJ databases">
        <title>Draft genome sequence of Sphaerisporangium sp. 7K107.</title>
        <authorList>
            <person name="Sahin N."/>
            <person name="Saygin H."/>
            <person name="Ay H."/>
        </authorList>
    </citation>
    <scope>NUCLEOTIDE SEQUENCE [LARGE SCALE GENOMIC DNA]</scope>
    <source>
        <strain evidence="4 5">7K107</strain>
    </source>
</reference>
<dbReference type="SMART" id="SM00460">
    <property type="entry name" value="TGc"/>
    <property type="match status" value="1"/>
</dbReference>
<sequence length="816" mass="87205">MRLPITAALATMAVATTLHQLFSGGAWLWTTLGAIVVIGAMGVIASRLAVPGWLSALAQLAGLWIYLTAAFAGDEAWAMLVPTSDSAAALVSLVEDGFQDIQRYAPPVPANPSIMLFTALGIGLIAIAVDLLAVRLRRAALAGLPLLALFVVPAEIVTDQIPWPSFIVAALGFTALLLADGRERIGHWGRAVLVRRMRGTSRPEGDRGQLRLSGKRIGVAAIGLAVLVPALVPTLEPNPLFTFGVGAGDGRGEGNTISIPNPIVGLKGQLTLPDNTPVLTYTNDDGVPRYLRLYALDTFNSDVWTMSNPSGTPENRVENGPLPAPPGLTPTPQDRQVKTDIQISEDLDVEFLPLPYPPLRVTAEGDWRADRPSLMVFSTRDSTRGLRYQVISGEPRATADRLKGSGEPVPEVAARYLSLPQGLPPQVREEAERVTRNRKTPYEKAVRLQEWFTDDGDFTYSVNTKSGHSNSALLDFLISSRVGYCEQFAAAMAVMARTLGIPARVAVGYTGGTPLGGGRWQVGTHDMHAWPELYFEGVGWLPFEPTPSGTQGQGTARAPEYSLPPPDEPGPATSSPGPTGGEDEETGTTSGTPERPRNPALLDREGTITPAAPEESTSVAGQIGTGALVLLLIVLIPAALRVFMRRRRLRVVARPVADDPSPGPGPGPGPDFGGAADPPVGVWAGRRASPVSAAWAEFGDALYDYGLSRAASETPRALSRRLAAEHGFDPLTTAAIERIATATERMLFARSPGDQRPMGEDLRRVRRALAATASRGRRIRAVVLPPSTLRRLRLVGGRLLDGFDRLENLRMRKTTG</sequence>
<dbReference type="SUPFAM" id="SSF54001">
    <property type="entry name" value="Cysteine proteinases"/>
    <property type="match status" value="1"/>
</dbReference>
<feature type="transmembrane region" description="Helical" evidence="2">
    <location>
        <begin position="163"/>
        <end position="180"/>
    </location>
</feature>
<dbReference type="AlphaFoldDB" id="A0A2W2FNG7"/>